<evidence type="ECO:0000313" key="4">
    <source>
        <dbReference type="EMBL" id="GMA31217.1"/>
    </source>
</evidence>
<dbReference type="GO" id="GO:0016853">
    <property type="term" value="F:isomerase activity"/>
    <property type="evidence" value="ECO:0007669"/>
    <property type="project" value="UniProtKB-KW"/>
</dbReference>
<dbReference type="Pfam" id="PF07221">
    <property type="entry name" value="GlcNAc_2-epim"/>
    <property type="match status" value="1"/>
</dbReference>
<dbReference type="RefSeq" id="WP_284250071.1">
    <property type="nucleotide sequence ID" value="NZ_BSUM01000001.1"/>
</dbReference>
<organism evidence="4 5">
    <name type="scientific">Litorihabitans aurantiacus</name>
    <dbReference type="NCBI Taxonomy" id="1930061"/>
    <lineage>
        <taxon>Bacteria</taxon>
        <taxon>Bacillati</taxon>
        <taxon>Actinomycetota</taxon>
        <taxon>Actinomycetes</taxon>
        <taxon>Micrococcales</taxon>
        <taxon>Beutenbergiaceae</taxon>
        <taxon>Litorihabitans</taxon>
    </lineage>
</organism>
<feature type="region of interest" description="Disordered" evidence="3">
    <location>
        <begin position="420"/>
        <end position="442"/>
    </location>
</feature>
<gene>
    <name evidence="4" type="ORF">GCM10025875_12090</name>
</gene>
<evidence type="ECO:0000256" key="1">
    <source>
        <dbReference type="ARBA" id="ARBA00008558"/>
    </source>
</evidence>
<dbReference type="AlphaFoldDB" id="A0AA37XDU7"/>
<evidence type="ECO:0000256" key="2">
    <source>
        <dbReference type="ARBA" id="ARBA00023235"/>
    </source>
</evidence>
<proteinExistence type="inferred from homology"/>
<protein>
    <submittedName>
        <fullName evidence="4">N-acylglucosamine 2-epimerase</fullName>
    </submittedName>
</protein>
<dbReference type="InterPro" id="IPR010819">
    <property type="entry name" value="AGE/CE"/>
</dbReference>
<dbReference type="PANTHER" id="PTHR15108">
    <property type="entry name" value="N-ACYLGLUCOSAMINE-2-EPIMERASE"/>
    <property type="match status" value="1"/>
</dbReference>
<dbReference type="SUPFAM" id="SSF48208">
    <property type="entry name" value="Six-hairpin glycosidases"/>
    <property type="match status" value="1"/>
</dbReference>
<comment type="similarity">
    <text evidence="1">Belongs to the N-acylglucosamine 2-epimerase family.</text>
</comment>
<name>A0AA37XDU7_9MICO</name>
<keyword evidence="2" id="KW-0413">Isomerase</keyword>
<evidence type="ECO:0000256" key="3">
    <source>
        <dbReference type="SAM" id="MobiDB-lite"/>
    </source>
</evidence>
<comment type="caution">
    <text evidence="4">The sequence shown here is derived from an EMBL/GenBank/DDBJ whole genome shotgun (WGS) entry which is preliminary data.</text>
</comment>
<keyword evidence="5" id="KW-1185">Reference proteome</keyword>
<dbReference type="InterPro" id="IPR008928">
    <property type="entry name" value="6-hairpin_glycosidase_sf"/>
</dbReference>
<dbReference type="GO" id="GO:0005975">
    <property type="term" value="P:carbohydrate metabolic process"/>
    <property type="evidence" value="ECO:0007669"/>
    <property type="project" value="InterPro"/>
</dbReference>
<reference evidence="4" key="2">
    <citation type="submission" date="2023-02" db="EMBL/GenBank/DDBJ databases">
        <authorList>
            <person name="Sun Q."/>
            <person name="Mori K."/>
        </authorList>
    </citation>
    <scope>NUCLEOTIDE SEQUENCE</scope>
    <source>
        <strain evidence="4">NBRC 112290</strain>
    </source>
</reference>
<sequence>MTAGPHEVDAAASVTAADPSRTVREHLDQDVLGWWERYGADDVHGGVRTCLGGDGEVLSEDRYTWSQGRWAWLCALVADEIDAGALTGDAAVWRARARHAADLLAARAVLPGGSTIFCLTRDGDPVPQEGGRLDSSVFADLFAVLGLAGAVRAGATEHLATAERVLVAAERAIHDRTAPTEPYPVPPGYRDLAGPMSLLHAAAELCDVGGGPEVRAVLVRSADTLVGPDGLLGVDRWWEMRPDDAAENDTLLARHVTPGHLLECLWMLVHAARTAPEIAVDPELLEHLALRALETGWDPEHGGLLRYTDRDGGRPRGRRTGEDRYTELLERTWDTKLWWVHAEALYATALLAQHCGSRRLERWYDRVRHWTLATFPAAGGAEWTQIRDRTGAPLEAVVALPLKDPMHVARSLALLGRIRPDATMPSSPSSPARPETDHEVPA</sequence>
<dbReference type="EMBL" id="BSUM01000001">
    <property type="protein sequence ID" value="GMA31217.1"/>
    <property type="molecule type" value="Genomic_DNA"/>
</dbReference>
<dbReference type="InterPro" id="IPR012341">
    <property type="entry name" value="6hp_glycosidase-like_sf"/>
</dbReference>
<accession>A0AA37XDU7</accession>
<dbReference type="Proteomes" id="UP001157161">
    <property type="component" value="Unassembled WGS sequence"/>
</dbReference>
<dbReference type="Gene3D" id="1.50.10.10">
    <property type="match status" value="1"/>
</dbReference>
<evidence type="ECO:0000313" key="5">
    <source>
        <dbReference type="Proteomes" id="UP001157161"/>
    </source>
</evidence>
<reference evidence="4" key="1">
    <citation type="journal article" date="2014" name="Int. J. Syst. Evol. Microbiol.">
        <title>Complete genome sequence of Corynebacterium casei LMG S-19264T (=DSM 44701T), isolated from a smear-ripened cheese.</title>
        <authorList>
            <consortium name="US DOE Joint Genome Institute (JGI-PGF)"/>
            <person name="Walter F."/>
            <person name="Albersmeier A."/>
            <person name="Kalinowski J."/>
            <person name="Ruckert C."/>
        </authorList>
    </citation>
    <scope>NUCLEOTIDE SEQUENCE</scope>
    <source>
        <strain evidence="4">NBRC 112290</strain>
    </source>
</reference>